<feature type="signal peptide" evidence="2">
    <location>
        <begin position="1"/>
        <end position="22"/>
    </location>
</feature>
<gene>
    <name evidence="3" type="ORF">QYM36_017084</name>
</gene>
<comment type="caution">
    <text evidence="3">The sequence shown here is derived from an EMBL/GenBank/DDBJ whole genome shotgun (WGS) entry which is preliminary data.</text>
</comment>
<protein>
    <submittedName>
        <fullName evidence="3">Uncharacterized protein</fullName>
    </submittedName>
</protein>
<dbReference type="EMBL" id="JAVRJZ010000021">
    <property type="protein sequence ID" value="KAK2704916.1"/>
    <property type="molecule type" value="Genomic_DNA"/>
</dbReference>
<reference evidence="3" key="1">
    <citation type="submission" date="2023-07" db="EMBL/GenBank/DDBJ databases">
        <title>Chromosome-level genome assembly of Artemia franciscana.</title>
        <authorList>
            <person name="Jo E."/>
        </authorList>
    </citation>
    <scope>NUCLEOTIDE SEQUENCE</scope>
    <source>
        <tissue evidence="3">Whole body</tissue>
    </source>
</reference>
<dbReference type="Proteomes" id="UP001187531">
    <property type="component" value="Unassembled WGS sequence"/>
</dbReference>
<feature type="compositionally biased region" description="Polar residues" evidence="1">
    <location>
        <begin position="55"/>
        <end position="69"/>
    </location>
</feature>
<feature type="chain" id="PRO_5041728812" evidence="2">
    <location>
        <begin position="23"/>
        <end position="106"/>
    </location>
</feature>
<feature type="region of interest" description="Disordered" evidence="1">
    <location>
        <begin position="43"/>
        <end position="81"/>
    </location>
</feature>
<keyword evidence="4" id="KW-1185">Reference proteome</keyword>
<evidence type="ECO:0000256" key="1">
    <source>
        <dbReference type="SAM" id="MobiDB-lite"/>
    </source>
</evidence>
<keyword evidence="2" id="KW-0732">Signal</keyword>
<proteinExistence type="predicted"/>
<accession>A0AA88HCF1</accession>
<evidence type="ECO:0000313" key="4">
    <source>
        <dbReference type="Proteomes" id="UP001187531"/>
    </source>
</evidence>
<name>A0AA88HCF1_ARTSF</name>
<evidence type="ECO:0000313" key="3">
    <source>
        <dbReference type="EMBL" id="KAK2704916.1"/>
    </source>
</evidence>
<evidence type="ECO:0000256" key="2">
    <source>
        <dbReference type="SAM" id="SignalP"/>
    </source>
</evidence>
<sequence>MPRTFLIFILAVVIGTFNGISCQRDAKRFAAMCARYGHSCLGAHGKRSGPGSALPYSSSIGSTSPNHASPHQIDGSKGCHAGKQRCSKLLELLSIRGKSPYEVMLV</sequence>
<organism evidence="3 4">
    <name type="scientific">Artemia franciscana</name>
    <name type="common">Brine shrimp</name>
    <name type="synonym">Artemia sanfranciscana</name>
    <dbReference type="NCBI Taxonomy" id="6661"/>
    <lineage>
        <taxon>Eukaryota</taxon>
        <taxon>Metazoa</taxon>
        <taxon>Ecdysozoa</taxon>
        <taxon>Arthropoda</taxon>
        <taxon>Crustacea</taxon>
        <taxon>Branchiopoda</taxon>
        <taxon>Anostraca</taxon>
        <taxon>Artemiidae</taxon>
        <taxon>Artemia</taxon>
    </lineage>
</organism>
<dbReference type="AlphaFoldDB" id="A0AA88HCF1"/>